<protein>
    <recommendedName>
        <fullName evidence="1">MalK-like OB fold domain-containing protein</fullName>
    </recommendedName>
</protein>
<dbReference type="Gene3D" id="2.40.50.100">
    <property type="match status" value="1"/>
</dbReference>
<sequence>MPAPHTTFVASFLGAPAMNLFPARVESDGTTRLDMAPDTPPDTPLHTGLRIAPGTSYTFGIRPEDLMVRPVGQPGLSARIDQIEDLGAAVSPIARWQKTMPRPYCLVKRITARARGFPSSRMPIMSMPFRHKQVCVCFRRAERRCGNR</sequence>
<name>A0A8J3HB27_9RHOB</name>
<dbReference type="SUPFAM" id="SSF50331">
    <property type="entry name" value="MOP-like"/>
    <property type="match status" value="1"/>
</dbReference>
<evidence type="ECO:0000259" key="1">
    <source>
        <dbReference type="Pfam" id="PF17912"/>
    </source>
</evidence>
<evidence type="ECO:0000313" key="2">
    <source>
        <dbReference type="EMBL" id="GHG97289.1"/>
    </source>
</evidence>
<gene>
    <name evidence="2" type="ORF">GCM10010961_32060</name>
</gene>
<reference evidence="2" key="2">
    <citation type="submission" date="2020-09" db="EMBL/GenBank/DDBJ databases">
        <authorList>
            <person name="Sun Q."/>
            <person name="Zhou Y."/>
        </authorList>
    </citation>
    <scope>NUCLEOTIDE SEQUENCE</scope>
    <source>
        <strain evidence="2">CGMCC 1.7081</strain>
    </source>
</reference>
<evidence type="ECO:0000313" key="3">
    <source>
        <dbReference type="Proteomes" id="UP000611500"/>
    </source>
</evidence>
<feature type="domain" description="MalK-like OB fold" evidence="1">
    <location>
        <begin position="14"/>
        <end position="66"/>
    </location>
</feature>
<reference evidence="2" key="1">
    <citation type="journal article" date="2014" name="Int. J. Syst. Evol. Microbiol.">
        <title>Complete genome sequence of Corynebacterium casei LMG S-19264T (=DSM 44701T), isolated from a smear-ripened cheese.</title>
        <authorList>
            <consortium name="US DOE Joint Genome Institute (JGI-PGF)"/>
            <person name="Walter F."/>
            <person name="Albersmeier A."/>
            <person name="Kalinowski J."/>
            <person name="Ruckert C."/>
        </authorList>
    </citation>
    <scope>NUCLEOTIDE SEQUENCE</scope>
    <source>
        <strain evidence="2">CGMCC 1.7081</strain>
    </source>
</reference>
<dbReference type="Proteomes" id="UP000611500">
    <property type="component" value="Unassembled WGS sequence"/>
</dbReference>
<dbReference type="EMBL" id="BNAP01000018">
    <property type="protein sequence ID" value="GHG97289.1"/>
    <property type="molecule type" value="Genomic_DNA"/>
</dbReference>
<dbReference type="InterPro" id="IPR008995">
    <property type="entry name" value="Mo/tungstate-bd_C_term_dom"/>
</dbReference>
<organism evidence="2 3">
    <name type="scientific">Pseudodonghicola xiamenensis</name>
    <dbReference type="NCBI Taxonomy" id="337702"/>
    <lineage>
        <taxon>Bacteria</taxon>
        <taxon>Pseudomonadati</taxon>
        <taxon>Pseudomonadota</taxon>
        <taxon>Alphaproteobacteria</taxon>
        <taxon>Rhodobacterales</taxon>
        <taxon>Paracoccaceae</taxon>
        <taxon>Pseudodonghicola</taxon>
    </lineage>
</organism>
<proteinExistence type="predicted"/>
<dbReference type="AlphaFoldDB" id="A0A8J3HB27"/>
<dbReference type="Pfam" id="PF17912">
    <property type="entry name" value="OB_MalK"/>
    <property type="match status" value="1"/>
</dbReference>
<keyword evidence="3" id="KW-1185">Reference proteome</keyword>
<dbReference type="InterPro" id="IPR040582">
    <property type="entry name" value="OB_MalK-like"/>
</dbReference>
<accession>A0A8J3HB27</accession>
<comment type="caution">
    <text evidence="2">The sequence shown here is derived from an EMBL/GenBank/DDBJ whole genome shotgun (WGS) entry which is preliminary data.</text>
</comment>